<evidence type="ECO:0000256" key="1">
    <source>
        <dbReference type="ARBA" id="ARBA00006638"/>
    </source>
</evidence>
<reference evidence="5 6" key="1">
    <citation type="submission" date="2007-10" db="EMBL/GenBank/DDBJ databases">
        <title>Complete sequence of Desulfococcus oleovorans Hxd3.</title>
        <authorList>
            <consortium name="US DOE Joint Genome Institute"/>
            <person name="Copeland A."/>
            <person name="Lucas S."/>
            <person name="Lapidus A."/>
            <person name="Barry K."/>
            <person name="Glavina del Rio T."/>
            <person name="Dalin E."/>
            <person name="Tice H."/>
            <person name="Pitluck S."/>
            <person name="Kiss H."/>
            <person name="Brettin T."/>
            <person name="Bruce D."/>
            <person name="Detter J.C."/>
            <person name="Han C."/>
            <person name="Schmutz J."/>
            <person name="Larimer F."/>
            <person name="Land M."/>
            <person name="Hauser L."/>
            <person name="Kyrpides N."/>
            <person name="Kim E."/>
            <person name="Wawrik B."/>
            <person name="Richardson P."/>
        </authorList>
    </citation>
    <scope>NUCLEOTIDE SEQUENCE [LARGE SCALE GENOMIC DNA]</scope>
    <source>
        <strain evidence="6">DSM 6200 / JCM 39069 / Hxd3</strain>
    </source>
</reference>
<dbReference type="AlphaFoldDB" id="A8ZS73"/>
<protein>
    <submittedName>
        <fullName evidence="5">Uncharacterized protein</fullName>
    </submittedName>
</protein>
<feature type="region of interest" description="Disordered" evidence="4">
    <location>
        <begin position="127"/>
        <end position="154"/>
    </location>
</feature>
<evidence type="ECO:0000256" key="3">
    <source>
        <dbReference type="ARBA" id="ARBA00023204"/>
    </source>
</evidence>
<dbReference type="GO" id="GO:0006302">
    <property type="term" value="P:double-strand break repair"/>
    <property type="evidence" value="ECO:0007669"/>
    <property type="project" value="UniProtKB-ARBA"/>
</dbReference>
<dbReference type="EMBL" id="CP000859">
    <property type="protein sequence ID" value="ABW66091.1"/>
    <property type="molecule type" value="Genomic_DNA"/>
</dbReference>
<sequence>MNREILEKPFGPEQIKQREGNFGKMLAYIEGHVVIQRLNDAFDADWSFTILHHEILKDTDEVIVIGELKAGGVVKSQFGSSRITRARETGEILSLSDDLKAATTDALKKAATLLGVGLHIYGGNGQQQGKPLAAGDNGDHSQGPSNGNGGGNGRITGNQYKYMIRLNEDQGRTLEDLNQQCLTMYGAVAQHLSKADASSVIKQLLAN</sequence>
<evidence type="ECO:0000256" key="2">
    <source>
        <dbReference type="ARBA" id="ARBA00022763"/>
    </source>
</evidence>
<keyword evidence="3" id="KW-0234">DNA repair</keyword>
<comment type="similarity">
    <text evidence="1">Belongs to the RAD52 family.</text>
</comment>
<dbReference type="OrthoDB" id="5419216at2"/>
<evidence type="ECO:0000256" key="4">
    <source>
        <dbReference type="SAM" id="MobiDB-lite"/>
    </source>
</evidence>
<dbReference type="Proteomes" id="UP000008561">
    <property type="component" value="Chromosome"/>
</dbReference>
<dbReference type="Gene3D" id="3.30.390.80">
    <property type="entry name" value="DNA repair protein Rad52/59/22"/>
    <property type="match status" value="1"/>
</dbReference>
<dbReference type="GO" id="GO:0006310">
    <property type="term" value="P:DNA recombination"/>
    <property type="evidence" value="ECO:0007669"/>
    <property type="project" value="UniProtKB-ARBA"/>
</dbReference>
<proteinExistence type="inferred from homology"/>
<dbReference type="KEGG" id="dol:Dole_0281"/>
<keyword evidence="6" id="KW-1185">Reference proteome</keyword>
<dbReference type="Pfam" id="PF04098">
    <property type="entry name" value="Rad52_Rad22"/>
    <property type="match status" value="1"/>
</dbReference>
<keyword evidence="2" id="KW-0227">DNA damage</keyword>
<dbReference type="RefSeq" id="WP_012173710.1">
    <property type="nucleotide sequence ID" value="NC_009943.1"/>
</dbReference>
<dbReference type="HOGENOM" id="CLU_1324637_0_0_7"/>
<dbReference type="eggNOG" id="COG5055">
    <property type="taxonomic scope" value="Bacteria"/>
</dbReference>
<evidence type="ECO:0000313" key="5">
    <source>
        <dbReference type="EMBL" id="ABW66091.1"/>
    </source>
</evidence>
<gene>
    <name evidence="5" type="ordered locus">Dole_0281</name>
</gene>
<evidence type="ECO:0000313" key="6">
    <source>
        <dbReference type="Proteomes" id="UP000008561"/>
    </source>
</evidence>
<accession>A8ZS73</accession>
<name>A8ZS73_DESOH</name>
<organism evidence="5 6">
    <name type="scientific">Desulfosudis oleivorans (strain DSM 6200 / JCM 39069 / Hxd3)</name>
    <name type="common">Desulfococcus oleovorans</name>
    <dbReference type="NCBI Taxonomy" id="96561"/>
    <lineage>
        <taxon>Bacteria</taxon>
        <taxon>Pseudomonadati</taxon>
        <taxon>Thermodesulfobacteriota</taxon>
        <taxon>Desulfobacteria</taxon>
        <taxon>Desulfobacterales</taxon>
        <taxon>Desulfosudaceae</taxon>
        <taxon>Desulfosudis</taxon>
    </lineage>
</organism>
<dbReference type="SUPFAM" id="SSF54768">
    <property type="entry name" value="dsRNA-binding domain-like"/>
    <property type="match status" value="1"/>
</dbReference>
<dbReference type="InterPro" id="IPR042525">
    <property type="entry name" value="Rad52_Rad59_Rad22_sf"/>
</dbReference>
<dbReference type="InterPro" id="IPR041247">
    <property type="entry name" value="Rad52_fam"/>
</dbReference>